<gene>
    <name evidence="2" type="ORF">BN59_02986</name>
</gene>
<evidence type="ECO:0008006" key="4">
    <source>
        <dbReference type="Google" id="ProtNLM"/>
    </source>
</evidence>
<dbReference type="Proteomes" id="UP000044071">
    <property type="component" value="Unassembled WGS sequence"/>
</dbReference>
<feature type="compositionally biased region" description="Polar residues" evidence="1">
    <location>
        <begin position="1052"/>
        <end position="1063"/>
    </location>
</feature>
<evidence type="ECO:0000313" key="2">
    <source>
        <dbReference type="EMBL" id="CDZ78674.1"/>
    </source>
</evidence>
<dbReference type="AlphaFoldDB" id="A0A078L3H2"/>
<dbReference type="eggNOG" id="ENOG5031DRJ">
    <property type="taxonomic scope" value="Bacteria"/>
</dbReference>
<sequence>MAIVQLINGRLQTVIQLQVHPYQHTPTPTITGSATSGQAGTVLYGSYNTDYLLPGGDRLRLIANHDKNTVQILLLSHAPEKLKQLPGTRCASIVANAISLLNRYRIRSDFYAQPRSIEQLAKYQLTTTCIKRLQSLLAKERALNPHDWEGQEKLRQDLINILEDCRDGNRLIANNPVVSEGDLGSILYDICKFAHHYEFNRVHPVSRLDQLDFSQHVTDNSELPPCYVWDSELHIGNDEAAIEDTLRVICQLYGLEAGSQLSNIPANRFKRVQVFFSKLWQNCQDLVNHLASPKKPEHASETIIQTGGISITKIKPYYHLKGLQQNGYPDLNTMVKALTKARYLPLEAETAEEAIRLLGTRADGNWVKLPHNQLVVRLHNEMLKINYFESSGLYYPLPTGDDLSSLSELAKGPLFLPERISLQFKAFLSRVPAFFIYLYNSLKDYIGNDLYNDFNNHINAGHPQPEESDTEDGGEDLGNKTFTEHFHTTLQEILRNRGLLSNDQTLEEFIETQIRESNYVIVREEHPPSPQAYDDPLHRALSVARHLAAFFVDASERHPITGTLAAAAYFYGAGAIIAPKVLTSILAKLHLNGLIAGIGPTQDFGRWMSHGMLSEALSAATTYWQGMILAGNFDQFLIQAIDILKDDPAEVAIVISLAIAMGWSLCKIFPSLQEEMGEFPYINYAFLGAKQGVAINDTLKYPGNDWFLGTIKWLLRCGMILGKMLIGPFIEAYHYGFKDGLLSGLKKSWNLLLRTGKQIFAGLADLSLAIATIPFQEMASLLIHVPFRGLTNMLSKTLATIGNWDALGEVLIDFATRPDSWNYLTGFRLSPLYGFYSPFGTYSQNSIINSVANWAMAIFSPPFQLMKNLVVLPLIDITSLCIRIALSILNPITRALTYTAGKLLTTAAIVWDNSIGIVFRLAARGVTLGANWIDNKVGHFKHDLLGKIQVLRRQLYHWAFEDEDLALHGVLQNKKASNHPITGINEDKQYFLDNPVRTEHLPHEHNSTHCMFEALLGDRLPVITADESARHSHHPSLFHTSSPGRSRRASAINPTSSISEFSL</sequence>
<evidence type="ECO:0000256" key="1">
    <source>
        <dbReference type="SAM" id="MobiDB-lite"/>
    </source>
</evidence>
<organism evidence="2 3">
    <name type="scientific">Legionella massiliensis</name>
    <dbReference type="NCBI Taxonomy" id="1034943"/>
    <lineage>
        <taxon>Bacteria</taxon>
        <taxon>Pseudomonadati</taxon>
        <taxon>Pseudomonadota</taxon>
        <taxon>Gammaproteobacteria</taxon>
        <taxon>Legionellales</taxon>
        <taxon>Legionellaceae</taxon>
        <taxon>Legionella</taxon>
    </lineage>
</organism>
<keyword evidence="3" id="KW-1185">Reference proteome</keyword>
<name>A0A078L3H2_9GAMM</name>
<evidence type="ECO:0000313" key="3">
    <source>
        <dbReference type="Proteomes" id="UP000044071"/>
    </source>
</evidence>
<dbReference type="EMBL" id="CCSB01000003">
    <property type="protein sequence ID" value="CDZ78674.1"/>
    <property type="molecule type" value="Genomic_DNA"/>
</dbReference>
<protein>
    <recommendedName>
        <fullName evidence="4">Coiled-coil protein</fullName>
    </recommendedName>
</protein>
<accession>A0A078L3H2</accession>
<feature type="region of interest" description="Disordered" evidence="1">
    <location>
        <begin position="1031"/>
        <end position="1063"/>
    </location>
</feature>
<dbReference type="STRING" id="1034943.BN59_02986"/>
<proteinExistence type="predicted"/>
<reference evidence="2 3" key="1">
    <citation type="submission" date="2014-06" db="EMBL/GenBank/DDBJ databases">
        <authorList>
            <person name="Urmite Genomes Urmite Genomes"/>
        </authorList>
    </citation>
    <scope>NUCLEOTIDE SEQUENCE [LARGE SCALE GENOMIC DNA]</scope>
</reference>
<dbReference type="RefSeq" id="WP_044011791.1">
    <property type="nucleotide sequence ID" value="NZ_CCVW01000003.1"/>
</dbReference>